<evidence type="ECO:0000256" key="2">
    <source>
        <dbReference type="ARBA" id="ARBA00022475"/>
    </source>
</evidence>
<evidence type="ECO:0000256" key="3">
    <source>
        <dbReference type="ARBA" id="ARBA00022692"/>
    </source>
</evidence>
<keyword evidence="5 6" id="KW-0472">Membrane</keyword>
<feature type="transmembrane region" description="Helical" evidence="6">
    <location>
        <begin position="336"/>
        <end position="358"/>
    </location>
</feature>
<feature type="transmembrane region" description="Helical" evidence="6">
    <location>
        <begin position="129"/>
        <end position="151"/>
    </location>
</feature>
<accession>A0ABT3BMP8</accession>
<evidence type="ECO:0000256" key="6">
    <source>
        <dbReference type="SAM" id="Phobius"/>
    </source>
</evidence>
<dbReference type="PANTHER" id="PTHR33545:SF5">
    <property type="entry name" value="UPF0750 MEMBRANE PROTEIN YITT"/>
    <property type="match status" value="1"/>
</dbReference>
<organism evidence="7 8">
    <name type="scientific">Ureaplasma miroungigenitalium</name>
    <dbReference type="NCBI Taxonomy" id="1042321"/>
    <lineage>
        <taxon>Bacteria</taxon>
        <taxon>Bacillati</taxon>
        <taxon>Mycoplasmatota</taxon>
        <taxon>Mycoplasmoidales</taxon>
        <taxon>Mycoplasmoidaceae</taxon>
        <taxon>Ureaplasma</taxon>
    </lineage>
</organism>
<comment type="subcellular location">
    <subcellularLocation>
        <location evidence="1">Cell membrane</location>
        <topology evidence="1">Multi-pass membrane protein</topology>
    </subcellularLocation>
</comment>
<name>A0ABT3BMP8_9BACT</name>
<evidence type="ECO:0000313" key="7">
    <source>
        <dbReference type="EMBL" id="MCV3728361.1"/>
    </source>
</evidence>
<evidence type="ECO:0000256" key="4">
    <source>
        <dbReference type="ARBA" id="ARBA00022989"/>
    </source>
</evidence>
<sequence>MNMNGIDKTNRKKHKRRIKIIQTDRKINDLLKQVNQEYIEQEQLNAQTETIKFKAGILKFASLYTTKRLWVRYLIILILSMTTSVISLFLVQNTGIYSPGVTGLSQGFSRLIQTVIIYLNPSLVTQAQISYNVLFWLLVILINVPLLIFSYLKLGKHFTLMTLLYLVATQVFGLLLSFIPNTDKIMIFGDNKITYPKVDNFFTPRILAHQISDIKLAPELLTISNEASITPDRPINDLYIKINEIKNLETRQEYLNLLYDNAKPLYYFHPLIDNRVQVLPWTDPDQASKIPSIFVYAIIYAIFDAILISLVYIVGGTSGGTDIISFWYSKKKSKPIGNILTYFNAFTLFIGIILGSFVPACLANKKFFNVEIFFSPNLVASTLVSIILGIIVNIYFPKNKSLKLEILSKNVDKIVSILHEHDFNNSITVTNSSNLISNKTNQSLEIISLYIEFPSIIQLIRQVDTNCLIVIYPIVDIDGSMVVRRSNFN</sequence>
<dbReference type="PANTHER" id="PTHR33545">
    <property type="entry name" value="UPF0750 MEMBRANE PROTEIN YITT-RELATED"/>
    <property type="match status" value="1"/>
</dbReference>
<dbReference type="InterPro" id="IPR051461">
    <property type="entry name" value="UPF0750_membrane"/>
</dbReference>
<reference evidence="7 8" key="1">
    <citation type="journal article" date="2020" name="Int. J. Syst. Evol. Microbiol.">
        <title>Ureaplasma miroungigenitalium sp. nov. isolated from northern elephant seals (Mirounga angustirostris) and Ureaplasma zalophigenitalium sp. nov. isolated from California sea lions (Zalophus californianus).</title>
        <authorList>
            <person name="Volokhov D.V."/>
            <person name="Gulland F.M."/>
            <person name="Gao Y."/>
            <person name="Chizhikov V.E."/>
        </authorList>
    </citation>
    <scope>NUCLEOTIDE SEQUENCE [LARGE SCALE GENOMIC DNA]</scope>
    <source>
        <strain evidence="7 8">ES3182-GEN</strain>
    </source>
</reference>
<dbReference type="RefSeq" id="WP_263821686.1">
    <property type="nucleotide sequence ID" value="NZ_JAOXHK010000002.1"/>
</dbReference>
<keyword evidence="2" id="KW-1003">Cell membrane</keyword>
<evidence type="ECO:0000256" key="5">
    <source>
        <dbReference type="ARBA" id="ARBA00023136"/>
    </source>
</evidence>
<feature type="transmembrane region" description="Helical" evidence="6">
    <location>
        <begin position="158"/>
        <end position="179"/>
    </location>
</feature>
<keyword evidence="3 6" id="KW-0812">Transmembrane</keyword>
<proteinExistence type="predicted"/>
<keyword evidence="4 6" id="KW-1133">Transmembrane helix</keyword>
<dbReference type="InterPro" id="IPR003740">
    <property type="entry name" value="YitT"/>
</dbReference>
<dbReference type="Proteomes" id="UP001208245">
    <property type="component" value="Unassembled WGS sequence"/>
</dbReference>
<comment type="caution">
    <text evidence="7">The sequence shown here is derived from an EMBL/GenBank/DDBJ whole genome shotgun (WGS) entry which is preliminary data.</text>
</comment>
<protein>
    <submittedName>
        <fullName evidence="7">YitT family protein</fullName>
    </submittedName>
</protein>
<evidence type="ECO:0000256" key="1">
    <source>
        <dbReference type="ARBA" id="ARBA00004651"/>
    </source>
</evidence>
<dbReference type="Pfam" id="PF02588">
    <property type="entry name" value="YitT_membrane"/>
    <property type="match status" value="1"/>
</dbReference>
<dbReference type="EMBL" id="JAOXHL010000001">
    <property type="protein sequence ID" value="MCV3728361.1"/>
    <property type="molecule type" value="Genomic_DNA"/>
</dbReference>
<feature type="transmembrane region" description="Helical" evidence="6">
    <location>
        <begin position="293"/>
        <end position="315"/>
    </location>
</feature>
<feature type="transmembrane region" description="Helical" evidence="6">
    <location>
        <begin position="69"/>
        <end position="91"/>
    </location>
</feature>
<feature type="transmembrane region" description="Helical" evidence="6">
    <location>
        <begin position="378"/>
        <end position="396"/>
    </location>
</feature>
<keyword evidence="8" id="KW-1185">Reference proteome</keyword>
<evidence type="ECO:0000313" key="8">
    <source>
        <dbReference type="Proteomes" id="UP001208245"/>
    </source>
</evidence>
<gene>
    <name evidence="7" type="ORF">OF376_01000</name>
</gene>